<dbReference type="Gene3D" id="3.30.1490.480">
    <property type="entry name" value="Endolytic murein transglycosylase"/>
    <property type="match status" value="1"/>
</dbReference>
<gene>
    <name evidence="2" type="ORF">BM613_04560</name>
</gene>
<organism evidence="2 3">
    <name type="scientific">Sulfoacidibacillus thermotolerans</name>
    <name type="common">Acidibacillus sulfuroxidans</name>
    <dbReference type="NCBI Taxonomy" id="1765684"/>
    <lineage>
        <taxon>Bacteria</taxon>
        <taxon>Bacillati</taxon>
        <taxon>Bacillota</taxon>
        <taxon>Bacilli</taxon>
        <taxon>Bacillales</taxon>
        <taxon>Alicyclobacillaceae</taxon>
        <taxon>Sulfoacidibacillus</taxon>
    </lineage>
</organism>
<evidence type="ECO:0000256" key="1">
    <source>
        <dbReference type="SAM" id="Coils"/>
    </source>
</evidence>
<protein>
    <submittedName>
        <fullName evidence="2">Uncharacterized protein</fullName>
    </submittedName>
</protein>
<keyword evidence="3" id="KW-1185">Reference proteome</keyword>
<keyword evidence="1" id="KW-0175">Coiled coil</keyword>
<dbReference type="AlphaFoldDB" id="A0A2U3DA97"/>
<name>A0A2U3DA97_SULT2</name>
<dbReference type="Proteomes" id="UP000245380">
    <property type="component" value="Unassembled WGS sequence"/>
</dbReference>
<evidence type="ECO:0000313" key="2">
    <source>
        <dbReference type="EMBL" id="PWI58209.1"/>
    </source>
</evidence>
<dbReference type="RefSeq" id="WP_109429999.1">
    <property type="nucleotide sequence ID" value="NZ_MPDK01000005.1"/>
</dbReference>
<proteinExistence type="predicted"/>
<evidence type="ECO:0000313" key="3">
    <source>
        <dbReference type="Proteomes" id="UP000245380"/>
    </source>
</evidence>
<dbReference type="EMBL" id="MPDK01000005">
    <property type="protein sequence ID" value="PWI58209.1"/>
    <property type="molecule type" value="Genomic_DNA"/>
</dbReference>
<reference evidence="2 3" key="1">
    <citation type="submission" date="2016-11" db="EMBL/GenBank/DDBJ databases">
        <title>Comparative genomics of Acidibacillus ferroxidans species.</title>
        <authorList>
            <person name="Oliveira G."/>
            <person name="Nunes G."/>
            <person name="Oliveira R."/>
            <person name="Araujo F."/>
            <person name="Salim A."/>
            <person name="Scholte L."/>
            <person name="Morais D."/>
            <person name="Nancucheo I."/>
            <person name="Johnson D.B."/>
            <person name="Grail B."/>
            <person name="Bittencourt J."/>
            <person name="Valadares R."/>
        </authorList>
    </citation>
    <scope>NUCLEOTIDE SEQUENCE [LARGE SCALE GENOMIC DNA]</scope>
    <source>
        <strain evidence="2 3">Y002</strain>
    </source>
</reference>
<feature type="coiled-coil region" evidence="1">
    <location>
        <begin position="38"/>
        <end position="72"/>
    </location>
</feature>
<comment type="caution">
    <text evidence="2">The sequence shown here is derived from an EMBL/GenBank/DDBJ whole genome shotgun (WGS) entry which is preliminary data.</text>
</comment>
<sequence>MNTRALFATGIGVGLLLAAGFIQISPRPAPEAVDSGLVQQLQVRLQQVSAHATQLQRDLQTTQNKLQVLEMQAQHKVQTAVNKSVTHGVAVDVNILSGMTIDQIATLLQNKGVLTTPKLFIQLAEHEPYIHAGHYVLYKNEAIAQILVALTSS</sequence>
<accession>A0A2U3DA97</accession>